<dbReference type="Gene3D" id="3.40.109.10">
    <property type="entry name" value="NADH Oxidase"/>
    <property type="match status" value="1"/>
</dbReference>
<dbReference type="InterPro" id="IPR000415">
    <property type="entry name" value="Nitroreductase-like"/>
</dbReference>
<reference evidence="2 3" key="1">
    <citation type="submission" date="2021-01" db="EMBL/GenBank/DDBJ databases">
        <title>Actinoplanes sp. nov. LDG1-06 isolated from lichen.</title>
        <authorList>
            <person name="Saeng-In P."/>
            <person name="Phongsopitanun W."/>
            <person name="Kanchanasin P."/>
            <person name="Yuki M."/>
            <person name="Kudo T."/>
            <person name="Ohkuma M."/>
            <person name="Tanasupawat S."/>
        </authorList>
    </citation>
    <scope>NUCLEOTIDE SEQUENCE [LARGE SCALE GENOMIC DNA]</scope>
    <source>
        <strain evidence="2 3">LDG1-06</strain>
    </source>
</reference>
<dbReference type="InterPro" id="IPR052544">
    <property type="entry name" value="Bacteriocin_Proc_Enz"/>
</dbReference>
<protein>
    <submittedName>
        <fullName evidence="2">SagB/ThcOx family dehydrogenase</fullName>
    </submittedName>
</protein>
<gene>
    <name evidence="2" type="ORF">JIG36_04350</name>
</gene>
<dbReference type="InterPro" id="IPR029479">
    <property type="entry name" value="Nitroreductase"/>
</dbReference>
<dbReference type="PANTHER" id="PTHR43745:SF2">
    <property type="entry name" value="NITROREDUCTASE MJ1384-RELATED"/>
    <property type="match status" value="1"/>
</dbReference>
<name>A0ABS2A4N2_9ACTN</name>
<evidence type="ECO:0000313" key="3">
    <source>
        <dbReference type="Proteomes" id="UP000632138"/>
    </source>
</evidence>
<evidence type="ECO:0000259" key="1">
    <source>
        <dbReference type="Pfam" id="PF00881"/>
    </source>
</evidence>
<dbReference type="PANTHER" id="PTHR43745">
    <property type="entry name" value="NITROREDUCTASE MJ1384-RELATED"/>
    <property type="match status" value="1"/>
</dbReference>
<dbReference type="RefSeq" id="WP_203374649.1">
    <property type="nucleotide sequence ID" value="NZ_JAENHP010000001.1"/>
</dbReference>
<accession>A0ABS2A4N2</accession>
<dbReference type="SUPFAM" id="SSF55469">
    <property type="entry name" value="FMN-dependent nitroreductase-like"/>
    <property type="match status" value="1"/>
</dbReference>
<evidence type="ECO:0000313" key="2">
    <source>
        <dbReference type="EMBL" id="MBM2614786.1"/>
    </source>
</evidence>
<organism evidence="2 3">
    <name type="scientific">Paractinoplanes ovalisporus</name>
    <dbReference type="NCBI Taxonomy" id="2810368"/>
    <lineage>
        <taxon>Bacteria</taxon>
        <taxon>Bacillati</taxon>
        <taxon>Actinomycetota</taxon>
        <taxon>Actinomycetes</taxon>
        <taxon>Micromonosporales</taxon>
        <taxon>Micromonosporaceae</taxon>
        <taxon>Paractinoplanes</taxon>
    </lineage>
</organism>
<comment type="caution">
    <text evidence="2">The sequence shown here is derived from an EMBL/GenBank/DDBJ whole genome shotgun (WGS) entry which is preliminary data.</text>
</comment>
<dbReference type="CDD" id="cd02142">
    <property type="entry name" value="McbC_SagB-like_oxidoreductase"/>
    <property type="match status" value="1"/>
</dbReference>
<feature type="domain" description="Nitroreductase" evidence="1">
    <location>
        <begin position="147"/>
        <end position="331"/>
    </location>
</feature>
<keyword evidence="3" id="KW-1185">Reference proteome</keyword>
<sequence>MKDDTWPLGLRIRPAAETSSVEVSDTVTGRRFRWSPEALAGLILDDERRAAWTEGLRDPGSGRDELAGGWRHWQERGWFPSDQYYVASRRWVYADSDDPRGEVRTAALQDYLAASGPPPAEVLPDGPVTELDPPARPADRELADLLTSRRTGRRYRDEPVPSEQLSGVLWHGLTGVRERRERISESDPLSYLDSFGSAWDVHVCVYAVDGVEPGAYRYDLLGHRLIATRPGDHRHAMIDVLQGQRSPSTAAWTIGLVADFPRYQWRYRHEHGLRRLYLESGVLGQELAIVAHAYGLSTLITPAQKDRAYLALHGDLPDDRYAPVYTLTMGRSLGTRGHFLADPGEPA</sequence>
<dbReference type="Pfam" id="PF00881">
    <property type="entry name" value="Nitroreductase"/>
    <property type="match status" value="1"/>
</dbReference>
<dbReference type="Proteomes" id="UP000632138">
    <property type="component" value="Unassembled WGS sequence"/>
</dbReference>
<dbReference type="EMBL" id="JAENHP010000001">
    <property type="protein sequence ID" value="MBM2614786.1"/>
    <property type="molecule type" value="Genomic_DNA"/>
</dbReference>
<proteinExistence type="predicted"/>